<evidence type="ECO:0000313" key="3">
    <source>
        <dbReference type="Proteomes" id="UP000323011"/>
    </source>
</evidence>
<organism evidence="2 3">
    <name type="scientific">Cafeteria roenbergensis</name>
    <name type="common">Marine flagellate</name>
    <dbReference type="NCBI Taxonomy" id="33653"/>
    <lineage>
        <taxon>Eukaryota</taxon>
        <taxon>Sar</taxon>
        <taxon>Stramenopiles</taxon>
        <taxon>Bigyra</taxon>
        <taxon>Opalozoa</taxon>
        <taxon>Bicosoecida</taxon>
        <taxon>Cafeteriaceae</taxon>
        <taxon>Cafeteria</taxon>
    </lineage>
</organism>
<feature type="region of interest" description="Disordered" evidence="1">
    <location>
        <begin position="144"/>
        <end position="261"/>
    </location>
</feature>
<feature type="compositionally biased region" description="Low complexity" evidence="1">
    <location>
        <begin position="1"/>
        <end position="14"/>
    </location>
</feature>
<proteinExistence type="predicted"/>
<comment type="caution">
    <text evidence="2">The sequence shown here is derived from an EMBL/GenBank/DDBJ whole genome shotgun (WGS) entry which is preliminary data.</text>
</comment>
<dbReference type="EMBL" id="VLTN01000072">
    <property type="protein sequence ID" value="KAA0147127.1"/>
    <property type="molecule type" value="Genomic_DNA"/>
</dbReference>
<protein>
    <recommendedName>
        <fullName evidence="4">DUF4476 domain-containing protein</fullName>
    </recommendedName>
</protein>
<evidence type="ECO:0000313" key="2">
    <source>
        <dbReference type="EMBL" id="KAA0147127.1"/>
    </source>
</evidence>
<feature type="compositionally biased region" description="Low complexity" evidence="1">
    <location>
        <begin position="151"/>
        <end position="171"/>
    </location>
</feature>
<evidence type="ECO:0008006" key="4">
    <source>
        <dbReference type="Google" id="ProtNLM"/>
    </source>
</evidence>
<dbReference type="AlphaFoldDB" id="A0A5A8C386"/>
<reference evidence="2 3" key="1">
    <citation type="submission" date="2019-07" db="EMBL/GenBank/DDBJ databases">
        <title>Genomes of Cafeteria roenbergensis.</title>
        <authorList>
            <person name="Fischer M.G."/>
            <person name="Hackl T."/>
            <person name="Roman M."/>
        </authorList>
    </citation>
    <scope>NUCLEOTIDE SEQUENCE [LARGE SCALE GENOMIC DNA]</scope>
    <source>
        <strain evidence="2 3">BVI</strain>
    </source>
</reference>
<accession>A0A5A8C386</accession>
<sequence>MGNKGSATAKTAGAAEDDPPVAGSGWRSEEYVVQQAYGPAATGMLLDRDGSRMVRKLRMRVDAEALVFLYADRSPLTAFPYYSIMCWGHNDTSFQFRAFDNSLPPHTASVHGPEPSADTAAAAAAAAAAGAPAAAAAAAPAAVEGGEDAKAPSSAPGSPDGPAARKPAAPARHGDSGSQLSEPDDAAMVSHGADVPVEGEPISASPGRTPPFGPSSARDSDIPAPRSRSTSPASRADAVAAADGDAAPAAEGDAGAPGAGSAVGDSLFQRPGVTFCLVTSEGALVEQRLLAAVRMLMSDMSRRGVDDAELLQVTSAIDHDPDRAIAGLRQLAITRRFDAKQAFGIVSQIGRVSPFDQVEAAVLLYPALMNTESFHVVLAAFEDDDDKDNVCHRLGLDLAQVMRGAVGAGKHKARQA</sequence>
<feature type="region of interest" description="Disordered" evidence="1">
    <location>
        <begin position="1"/>
        <end position="25"/>
    </location>
</feature>
<keyword evidence="3" id="KW-1185">Reference proteome</keyword>
<dbReference type="Proteomes" id="UP000323011">
    <property type="component" value="Unassembled WGS sequence"/>
</dbReference>
<feature type="compositionally biased region" description="Low complexity" evidence="1">
    <location>
        <begin position="223"/>
        <end position="261"/>
    </location>
</feature>
<evidence type="ECO:0000256" key="1">
    <source>
        <dbReference type="SAM" id="MobiDB-lite"/>
    </source>
</evidence>
<gene>
    <name evidence="2" type="ORF">FNF29_07617</name>
</gene>
<name>A0A5A8C386_CAFRO</name>